<comment type="caution">
    <text evidence="3">The sequence shown here is derived from an EMBL/GenBank/DDBJ whole genome shotgun (WGS) entry which is preliminary data.</text>
</comment>
<dbReference type="AlphaFoldDB" id="A0AAW2V0J6"/>
<feature type="compositionally biased region" description="Polar residues" evidence="1">
    <location>
        <begin position="1"/>
        <end position="11"/>
    </location>
</feature>
<dbReference type="EMBL" id="JACGWN010000011">
    <property type="protein sequence ID" value="KAL0420881.1"/>
    <property type="molecule type" value="Genomic_DNA"/>
</dbReference>
<reference evidence="3" key="2">
    <citation type="journal article" date="2024" name="Plant">
        <title>Genomic evolution and insights into agronomic trait innovations of Sesamum species.</title>
        <authorList>
            <person name="Miao H."/>
            <person name="Wang L."/>
            <person name="Qu L."/>
            <person name="Liu H."/>
            <person name="Sun Y."/>
            <person name="Le M."/>
            <person name="Wang Q."/>
            <person name="Wei S."/>
            <person name="Zheng Y."/>
            <person name="Lin W."/>
            <person name="Duan Y."/>
            <person name="Cao H."/>
            <person name="Xiong S."/>
            <person name="Wang X."/>
            <person name="Wei L."/>
            <person name="Li C."/>
            <person name="Ma Q."/>
            <person name="Ju M."/>
            <person name="Zhao R."/>
            <person name="Li G."/>
            <person name="Mu C."/>
            <person name="Tian Q."/>
            <person name="Mei H."/>
            <person name="Zhang T."/>
            <person name="Gao T."/>
            <person name="Zhang H."/>
        </authorList>
    </citation>
    <scope>NUCLEOTIDE SEQUENCE</scope>
    <source>
        <strain evidence="3">KEN1</strain>
    </source>
</reference>
<protein>
    <recommendedName>
        <fullName evidence="2">Myb/SANT-like domain-containing protein</fullName>
    </recommendedName>
</protein>
<reference evidence="3" key="1">
    <citation type="submission" date="2020-06" db="EMBL/GenBank/DDBJ databases">
        <authorList>
            <person name="Li T."/>
            <person name="Hu X."/>
            <person name="Zhang T."/>
            <person name="Song X."/>
            <person name="Zhang H."/>
            <person name="Dai N."/>
            <person name="Sheng W."/>
            <person name="Hou X."/>
            <person name="Wei L."/>
        </authorList>
    </citation>
    <scope>NUCLEOTIDE SEQUENCE</scope>
    <source>
        <strain evidence="3">KEN1</strain>
        <tissue evidence="3">Leaf</tissue>
    </source>
</reference>
<dbReference type="PANTHER" id="PTHR46250:SF15">
    <property type="entry name" value="OS01G0523800 PROTEIN"/>
    <property type="match status" value="1"/>
</dbReference>
<dbReference type="PANTHER" id="PTHR46250">
    <property type="entry name" value="MYB/SANT-LIKE DNA-BINDING DOMAIN PROTEIN-RELATED"/>
    <property type="match status" value="1"/>
</dbReference>
<dbReference type="Pfam" id="PF12776">
    <property type="entry name" value="Myb_DNA-bind_3"/>
    <property type="match status" value="1"/>
</dbReference>
<accession>A0AAW2V0J6</accession>
<gene>
    <name evidence="3" type="ORF">Slati_3111000</name>
</gene>
<dbReference type="InterPro" id="IPR024752">
    <property type="entry name" value="Myb/SANT-like_dom"/>
</dbReference>
<feature type="compositionally biased region" description="Basic residues" evidence="1">
    <location>
        <begin position="12"/>
        <end position="24"/>
    </location>
</feature>
<feature type="region of interest" description="Disordered" evidence="1">
    <location>
        <begin position="1"/>
        <end position="28"/>
    </location>
</feature>
<organism evidence="3">
    <name type="scientific">Sesamum latifolium</name>
    <dbReference type="NCBI Taxonomy" id="2727402"/>
    <lineage>
        <taxon>Eukaryota</taxon>
        <taxon>Viridiplantae</taxon>
        <taxon>Streptophyta</taxon>
        <taxon>Embryophyta</taxon>
        <taxon>Tracheophyta</taxon>
        <taxon>Spermatophyta</taxon>
        <taxon>Magnoliopsida</taxon>
        <taxon>eudicotyledons</taxon>
        <taxon>Gunneridae</taxon>
        <taxon>Pentapetalae</taxon>
        <taxon>asterids</taxon>
        <taxon>lamiids</taxon>
        <taxon>Lamiales</taxon>
        <taxon>Pedaliaceae</taxon>
        <taxon>Sesamum</taxon>
    </lineage>
</organism>
<evidence type="ECO:0000256" key="1">
    <source>
        <dbReference type="SAM" id="MobiDB-lite"/>
    </source>
</evidence>
<evidence type="ECO:0000259" key="2">
    <source>
        <dbReference type="Pfam" id="PF12776"/>
    </source>
</evidence>
<feature type="domain" description="Myb/SANT-like" evidence="2">
    <location>
        <begin position="27"/>
        <end position="108"/>
    </location>
</feature>
<evidence type="ECO:0000313" key="3">
    <source>
        <dbReference type="EMBL" id="KAL0420881.1"/>
    </source>
</evidence>
<name>A0AAW2V0J6_9LAMI</name>
<proteinExistence type="predicted"/>
<sequence>MNPSDCEVQSSQRRHGAGKKKGGSRRMWTPNEEEILVNALKSIVAGGWKCDNGFRNGYLPQLESYMLNVLPNSDIRSEPHINSKIHVWKKQYSTLTSMMTKSGFEWDEIGI</sequence>